<sequence length="356" mass="39437">MGSATSTSPINMPPRSFIQSVSVSLSLAVLLWLQGCQAEDSHLLGSVPINITEESDMASTKGVPRMGKMLIELMTLLGAVGLSNSAIQRPDYDDTPAPEFLNPSWMADLPDSRPLSEVTMPGTHNTMAIYGGALAECQSWSLASQLRAGVRFLDVRVRHVRGNLTIHHGVSYQRAHFGDVLEGVADFLREYPSETVLMRLKEEFSETFDIYGAVVSYIHLYADWDMLWHSRLMPTVGQARGKLIVLQDFGGPDLGMRYGSLDIADDWKVPTLLHVAEKWQSVHEHLEAAPVGNKAYIFLTYGSGAGIFAYPNAIAQRINARLYDYMMALIGQNRRFGIITMDFPAAPLLQMIINFN</sequence>
<keyword evidence="3" id="KW-1185">Reference proteome</keyword>
<feature type="signal peptide" evidence="1">
    <location>
        <begin position="1"/>
        <end position="38"/>
    </location>
</feature>
<dbReference type="Bgee" id="ENSSSAG00000005589">
    <property type="expression patterns" value="Expressed in camera-type eye and 11 other cell types or tissues"/>
</dbReference>
<name>A0A1S3M4A4_SALSA</name>
<dbReference type="CDD" id="cd08586">
    <property type="entry name" value="PI-PLCc_BcPLC_like"/>
    <property type="match status" value="1"/>
</dbReference>
<accession>A0A1S3M4A4</accession>
<dbReference type="SMART" id="SM00148">
    <property type="entry name" value="PLCXc"/>
    <property type="match status" value="1"/>
</dbReference>
<dbReference type="GO" id="GO:0008081">
    <property type="term" value="F:phosphoric diester hydrolase activity"/>
    <property type="evidence" value="ECO:0007669"/>
    <property type="project" value="InterPro"/>
</dbReference>
<dbReference type="PANTHER" id="PTHR13593">
    <property type="match status" value="1"/>
</dbReference>
<evidence type="ECO:0000259" key="2">
    <source>
        <dbReference type="SMART" id="SM00148"/>
    </source>
</evidence>
<dbReference type="Gene3D" id="3.20.20.190">
    <property type="entry name" value="Phosphatidylinositol (PI) phosphodiesterase"/>
    <property type="match status" value="1"/>
</dbReference>
<feature type="domain" description="Phosphatidylinositol-specific phospholipase C X" evidence="2">
    <location>
        <begin position="111"/>
        <end position="248"/>
    </location>
</feature>
<dbReference type="Pfam" id="PF00388">
    <property type="entry name" value="PI-PLC-X"/>
    <property type="match status" value="1"/>
</dbReference>
<evidence type="ECO:0000256" key="1">
    <source>
        <dbReference type="SAM" id="SignalP"/>
    </source>
</evidence>
<reference evidence="4" key="1">
    <citation type="submission" date="2025-08" db="UniProtKB">
        <authorList>
            <consortium name="RefSeq"/>
        </authorList>
    </citation>
    <scope>IDENTIFICATION</scope>
</reference>
<dbReference type="SUPFAM" id="SSF51695">
    <property type="entry name" value="PLC-like phosphodiesterases"/>
    <property type="match status" value="1"/>
</dbReference>
<dbReference type="InterPro" id="IPR017946">
    <property type="entry name" value="PLC-like_Pdiesterase_TIM-brl"/>
</dbReference>
<dbReference type="AlphaFoldDB" id="A0A1S3M4A4"/>
<dbReference type="InterPro" id="IPR051057">
    <property type="entry name" value="PI-PLC_domain"/>
</dbReference>
<organism evidence="3 4">
    <name type="scientific">Salmo salar</name>
    <name type="common">Atlantic salmon</name>
    <dbReference type="NCBI Taxonomy" id="8030"/>
    <lineage>
        <taxon>Eukaryota</taxon>
        <taxon>Metazoa</taxon>
        <taxon>Chordata</taxon>
        <taxon>Craniata</taxon>
        <taxon>Vertebrata</taxon>
        <taxon>Euteleostomi</taxon>
        <taxon>Actinopterygii</taxon>
        <taxon>Neopterygii</taxon>
        <taxon>Teleostei</taxon>
        <taxon>Protacanthopterygii</taxon>
        <taxon>Salmoniformes</taxon>
        <taxon>Salmonidae</taxon>
        <taxon>Salmoninae</taxon>
        <taxon>Salmo</taxon>
    </lineage>
</organism>
<protein>
    <submittedName>
        <fullName evidence="4">1-phosphatidylinositol phosphodiesterase isoform X1</fullName>
    </submittedName>
</protein>
<keyword evidence="1" id="KW-0732">Signal</keyword>
<dbReference type="OrthoDB" id="1046782at2759"/>
<evidence type="ECO:0000313" key="4">
    <source>
        <dbReference type="RefSeq" id="XP_013997774.1"/>
    </source>
</evidence>
<dbReference type="Proteomes" id="UP001652741">
    <property type="component" value="Chromosome ssa14"/>
</dbReference>
<gene>
    <name evidence="4" type="primary">si:dkey-266f7.9</name>
</gene>
<feature type="chain" id="PRO_5010324505" evidence="1">
    <location>
        <begin position="39"/>
        <end position="356"/>
    </location>
</feature>
<dbReference type="InterPro" id="IPR000909">
    <property type="entry name" value="PLipase_C_PInositol-sp_X_dom"/>
</dbReference>
<proteinExistence type="predicted"/>
<dbReference type="PANTHER" id="PTHR13593:SF113">
    <property type="entry name" value="SI:DKEY-266F7.9"/>
    <property type="match status" value="1"/>
</dbReference>
<dbReference type="GO" id="GO:0006629">
    <property type="term" value="P:lipid metabolic process"/>
    <property type="evidence" value="ECO:0007669"/>
    <property type="project" value="InterPro"/>
</dbReference>
<dbReference type="STRING" id="8030.ENSSSAP00000011266"/>
<dbReference type="PROSITE" id="PS50007">
    <property type="entry name" value="PIPLC_X_DOMAIN"/>
    <property type="match status" value="1"/>
</dbReference>
<dbReference type="RefSeq" id="XP_013997774.1">
    <property type="nucleotide sequence ID" value="XM_014142299.2"/>
</dbReference>
<evidence type="ECO:0000313" key="3">
    <source>
        <dbReference type="Proteomes" id="UP001652741"/>
    </source>
</evidence>
<dbReference type="KEGG" id="sasa:106570214"/>
<dbReference type="PaxDb" id="8030-ENSSSAP00000011266"/>